<feature type="repeat" description="PPR" evidence="2">
    <location>
        <begin position="249"/>
        <end position="283"/>
    </location>
</feature>
<dbReference type="InParanoid" id="D8R0C8"/>
<dbReference type="InterPro" id="IPR002885">
    <property type="entry name" value="PPR_rpt"/>
</dbReference>
<dbReference type="KEGG" id="smo:SELMODRAFT_142586"/>
<dbReference type="Pfam" id="PF01535">
    <property type="entry name" value="PPR"/>
    <property type="match status" value="9"/>
</dbReference>
<evidence type="ECO:0000313" key="4">
    <source>
        <dbReference type="Proteomes" id="UP000001514"/>
    </source>
</evidence>
<dbReference type="AlphaFoldDB" id="D8R0C8"/>
<dbReference type="GO" id="GO:0048731">
    <property type="term" value="P:system development"/>
    <property type="evidence" value="ECO:0007669"/>
    <property type="project" value="UniProtKB-ARBA"/>
</dbReference>
<gene>
    <name evidence="3" type="ORF">SELMODRAFT_142586</name>
</gene>
<evidence type="ECO:0000256" key="1">
    <source>
        <dbReference type="ARBA" id="ARBA00022737"/>
    </source>
</evidence>
<evidence type="ECO:0000256" key="2">
    <source>
        <dbReference type="PROSITE-ProRule" id="PRU00708"/>
    </source>
</evidence>
<accession>D8R0C8</accession>
<feature type="repeat" description="PPR" evidence="2">
    <location>
        <begin position="89"/>
        <end position="123"/>
    </location>
</feature>
<keyword evidence="1" id="KW-0677">Repeat</keyword>
<dbReference type="InterPro" id="IPR011990">
    <property type="entry name" value="TPR-like_helical_dom_sf"/>
</dbReference>
<evidence type="ECO:0008006" key="5">
    <source>
        <dbReference type="Google" id="ProtNLM"/>
    </source>
</evidence>
<dbReference type="eggNOG" id="KOG4197">
    <property type="taxonomic scope" value="Eukaryota"/>
</dbReference>
<dbReference type="HOGENOM" id="CLU_002706_15_10_1"/>
<dbReference type="GO" id="GO:0009451">
    <property type="term" value="P:RNA modification"/>
    <property type="evidence" value="ECO:0007669"/>
    <property type="project" value="InterPro"/>
</dbReference>
<dbReference type="PROSITE" id="PS51375">
    <property type="entry name" value="PPR"/>
    <property type="match status" value="4"/>
</dbReference>
<evidence type="ECO:0000313" key="3">
    <source>
        <dbReference type="EMBL" id="EFJ34952.1"/>
    </source>
</evidence>
<proteinExistence type="predicted"/>
<dbReference type="FunFam" id="1.25.40.10:FF:000158">
    <property type="entry name" value="pentatricopeptide repeat-containing protein At2g33680"/>
    <property type="match status" value="1"/>
</dbReference>
<dbReference type="Proteomes" id="UP000001514">
    <property type="component" value="Unassembled WGS sequence"/>
</dbReference>
<dbReference type="Gene3D" id="1.25.40.10">
    <property type="entry name" value="Tetratricopeptide repeat domain"/>
    <property type="match status" value="5"/>
</dbReference>
<keyword evidence="4" id="KW-1185">Reference proteome</keyword>
<reference evidence="3 4" key="1">
    <citation type="journal article" date="2011" name="Science">
        <title>The Selaginella genome identifies genetic changes associated with the evolution of vascular plants.</title>
        <authorList>
            <person name="Banks J.A."/>
            <person name="Nishiyama T."/>
            <person name="Hasebe M."/>
            <person name="Bowman J.L."/>
            <person name="Gribskov M."/>
            <person name="dePamphilis C."/>
            <person name="Albert V.A."/>
            <person name="Aono N."/>
            <person name="Aoyama T."/>
            <person name="Ambrose B.A."/>
            <person name="Ashton N.W."/>
            <person name="Axtell M.J."/>
            <person name="Barker E."/>
            <person name="Barker M.S."/>
            <person name="Bennetzen J.L."/>
            <person name="Bonawitz N.D."/>
            <person name="Chapple C."/>
            <person name="Cheng C."/>
            <person name="Correa L.G."/>
            <person name="Dacre M."/>
            <person name="DeBarry J."/>
            <person name="Dreyer I."/>
            <person name="Elias M."/>
            <person name="Engstrom E.M."/>
            <person name="Estelle M."/>
            <person name="Feng L."/>
            <person name="Finet C."/>
            <person name="Floyd S.K."/>
            <person name="Frommer W.B."/>
            <person name="Fujita T."/>
            <person name="Gramzow L."/>
            <person name="Gutensohn M."/>
            <person name="Harholt J."/>
            <person name="Hattori M."/>
            <person name="Heyl A."/>
            <person name="Hirai T."/>
            <person name="Hiwatashi Y."/>
            <person name="Ishikawa M."/>
            <person name="Iwata M."/>
            <person name="Karol K.G."/>
            <person name="Koehler B."/>
            <person name="Kolukisaoglu U."/>
            <person name="Kubo M."/>
            <person name="Kurata T."/>
            <person name="Lalonde S."/>
            <person name="Li K."/>
            <person name="Li Y."/>
            <person name="Litt A."/>
            <person name="Lyons E."/>
            <person name="Manning G."/>
            <person name="Maruyama T."/>
            <person name="Michael T.P."/>
            <person name="Mikami K."/>
            <person name="Miyazaki S."/>
            <person name="Morinaga S."/>
            <person name="Murata T."/>
            <person name="Mueller-Roeber B."/>
            <person name="Nelson D.R."/>
            <person name="Obara M."/>
            <person name="Oguri Y."/>
            <person name="Olmstead R.G."/>
            <person name="Onodera N."/>
            <person name="Petersen B.L."/>
            <person name="Pils B."/>
            <person name="Prigge M."/>
            <person name="Rensing S.A."/>
            <person name="Riano-Pachon D.M."/>
            <person name="Roberts A.W."/>
            <person name="Sato Y."/>
            <person name="Scheller H.V."/>
            <person name="Schulz B."/>
            <person name="Schulz C."/>
            <person name="Shakirov E.V."/>
            <person name="Shibagaki N."/>
            <person name="Shinohara N."/>
            <person name="Shippen D.E."/>
            <person name="Soerensen I."/>
            <person name="Sotooka R."/>
            <person name="Sugimoto N."/>
            <person name="Sugita M."/>
            <person name="Sumikawa N."/>
            <person name="Tanurdzic M."/>
            <person name="Theissen G."/>
            <person name="Ulvskov P."/>
            <person name="Wakazuki S."/>
            <person name="Weng J.K."/>
            <person name="Willats W.W."/>
            <person name="Wipf D."/>
            <person name="Wolf P.G."/>
            <person name="Yang L."/>
            <person name="Zimmer A.D."/>
            <person name="Zhu Q."/>
            <person name="Mitros T."/>
            <person name="Hellsten U."/>
            <person name="Loque D."/>
            <person name="Otillar R."/>
            <person name="Salamov A."/>
            <person name="Schmutz J."/>
            <person name="Shapiro H."/>
            <person name="Lindquist E."/>
            <person name="Lucas S."/>
            <person name="Rokhsar D."/>
            <person name="Grigoriev I.V."/>
        </authorList>
    </citation>
    <scope>NUCLEOTIDE SEQUENCE [LARGE SCALE GENOMIC DNA]</scope>
</reference>
<dbReference type="PANTHER" id="PTHR47926">
    <property type="entry name" value="PENTATRICOPEPTIDE REPEAT-CONTAINING PROTEIN"/>
    <property type="match status" value="1"/>
</dbReference>
<protein>
    <recommendedName>
        <fullName evidence="5">Pentacotripeptide-repeat region of PRORP domain-containing protein</fullName>
    </recommendedName>
</protein>
<dbReference type="GO" id="GO:0003723">
    <property type="term" value="F:RNA binding"/>
    <property type="evidence" value="ECO:0007669"/>
    <property type="project" value="InterPro"/>
</dbReference>
<sequence>MIGGLASAGDIDGAERAFAEMPERDLVSWTAMLWGYAQNGHATSSARVFWRMPCWDVVAWNALIVASSEPGEELEEDPKTLFDRMPGRNSGSWSATITAFVHSGQLDESREVFDRLPSSDAAAWSTLIQAYVNSGRIFDARELLERMPFVLWTSMISAFAQNNLSSSALQLFHRMLLEGIQPDVIAYTTVLDACGVVQARAEGKVIHSSITDAGLDTRAAIASSLITMYSKWGCIDEIEHVFDKVVLPNVVVWTALISAYAHNGHGRLALHSFARMDAEGVQPDHVTFISVVDACASIPEVTQVRLLHDEISCCNLDHHPQLQNALLSLYSKCGCVDRARIIFERLPTVGVIPGSAMLQAYAENGRGHQTLSFFRLMVLQGVHPENVTFLSILSACSHAGLVEVGCDYFVSMKQDYEVEETVEHFTCMVDLFARSGKLEEAEELIGSMPFQPEDLAWLALLAGCRSYGHVERGIRAASRALELNPTKTSAPYVLLSGLNGNCK</sequence>
<organism evidence="4">
    <name type="scientific">Selaginella moellendorffii</name>
    <name type="common">Spikemoss</name>
    <dbReference type="NCBI Taxonomy" id="88036"/>
    <lineage>
        <taxon>Eukaryota</taxon>
        <taxon>Viridiplantae</taxon>
        <taxon>Streptophyta</taxon>
        <taxon>Embryophyta</taxon>
        <taxon>Tracheophyta</taxon>
        <taxon>Lycopodiopsida</taxon>
        <taxon>Selaginellales</taxon>
        <taxon>Selaginellaceae</taxon>
        <taxon>Selaginella</taxon>
    </lineage>
</organism>
<feature type="repeat" description="PPR" evidence="2">
    <location>
        <begin position="148"/>
        <end position="182"/>
    </location>
</feature>
<dbReference type="InterPro" id="IPR046960">
    <property type="entry name" value="PPR_At4g14850-like_plant"/>
</dbReference>
<feature type="repeat" description="PPR" evidence="2">
    <location>
        <begin position="319"/>
        <end position="353"/>
    </location>
</feature>
<dbReference type="NCBIfam" id="TIGR00756">
    <property type="entry name" value="PPR"/>
    <property type="match status" value="4"/>
</dbReference>
<dbReference type="FunFam" id="1.25.40.10:FF:000344">
    <property type="entry name" value="Pentatricopeptide repeat-containing protein"/>
    <property type="match status" value="1"/>
</dbReference>
<dbReference type="EMBL" id="GL377569">
    <property type="protein sequence ID" value="EFJ34952.1"/>
    <property type="molecule type" value="Genomic_DNA"/>
</dbReference>
<name>D8R0C8_SELML</name>
<dbReference type="PANTHER" id="PTHR47926:SF533">
    <property type="entry name" value="DYW DOMAIN-CONTAINING PROTEIN"/>
    <property type="match status" value="1"/>
</dbReference>
<dbReference type="Pfam" id="PF13041">
    <property type="entry name" value="PPR_2"/>
    <property type="match status" value="2"/>
</dbReference>
<dbReference type="Gramene" id="EFJ34952">
    <property type="protein sequence ID" value="EFJ34952"/>
    <property type="gene ID" value="SELMODRAFT_142586"/>
</dbReference>